<feature type="coiled-coil region" evidence="1">
    <location>
        <begin position="185"/>
        <end position="245"/>
    </location>
</feature>
<reference evidence="3" key="1">
    <citation type="submission" date="2016-10" db="EMBL/GenBank/DDBJ databases">
        <authorList>
            <person name="Varghese N."/>
        </authorList>
    </citation>
    <scope>NUCLEOTIDE SEQUENCE [LARGE SCALE GENOMIC DNA]</scope>
    <source>
        <strain evidence="3">KPR-7A</strain>
    </source>
</reference>
<dbReference type="AlphaFoldDB" id="A0A1G6IFS4"/>
<sequence>MKKFLSSSVCDEILTLGCTTFTIKTVKNNSEEVYGMKNKIMTGFLITSIVTGATIPINTLATPTVQAETKQENIDISSALRKIGAHSKLTQTFIDGALASPNVQLEEVPSLNTTQFLIKQDMKEWSSELYPKLILLNSKSKGFATKFNSYYPTLKGFVDNKENKEGFLDRLEVLQDMTITNQENVQRQINELTDLKLQVDKKLKNLDTDVVKAQSVLSSEGTGKIDKLKNEMLNTKKSIQNDLEQIALLPGALNEQGLKVFQEIYSLSKDIIEPAAQTAVVAYNKGKEINNAIVEAEKKAEQEATEKGKSVIEIEAAKKEAREAIEKSKKGEIAAAAVTKTKEYDLMKVIDPEKIKKTYSTFAEINKLTAEQRAYLNDLEKQNQTLYDLTTKLTVADLQKSMILFMQNDLHTFANQVDGEIELMKRYKEDLNLINNSITKLSTEVDTNNTQSQKDTLRRLKNVTNQLEEQVNKF</sequence>
<dbReference type="CDD" id="cd21116">
    <property type="entry name" value="ClyA-like"/>
    <property type="match status" value="1"/>
</dbReference>
<dbReference type="InterPro" id="IPR052785">
    <property type="entry name" value="Enterotoxin_cmpnt"/>
</dbReference>
<keyword evidence="1" id="KW-0175">Coiled coil</keyword>
<evidence type="ECO:0000313" key="3">
    <source>
        <dbReference type="Proteomes" id="UP000183507"/>
    </source>
</evidence>
<dbReference type="Pfam" id="PF05791">
    <property type="entry name" value="Bacillus_HBL"/>
    <property type="match status" value="1"/>
</dbReference>
<feature type="coiled-coil region" evidence="1">
    <location>
        <begin position="424"/>
        <end position="473"/>
    </location>
</feature>
<gene>
    <name evidence="2" type="ORF">SAMN04487767_10195</name>
</gene>
<dbReference type="Gene3D" id="1.20.1170.10">
    <property type="match status" value="2"/>
</dbReference>
<organism evidence="2 3">
    <name type="scientific">Bacillus wiedmannii</name>
    <dbReference type="NCBI Taxonomy" id="1890302"/>
    <lineage>
        <taxon>Bacteria</taxon>
        <taxon>Bacillati</taxon>
        <taxon>Bacillota</taxon>
        <taxon>Bacilli</taxon>
        <taxon>Bacillales</taxon>
        <taxon>Bacillaceae</taxon>
        <taxon>Bacillus</taxon>
        <taxon>Bacillus cereus group</taxon>
    </lineage>
</organism>
<dbReference type="EMBL" id="FMZR01000001">
    <property type="protein sequence ID" value="SDC05321.1"/>
    <property type="molecule type" value="Genomic_DNA"/>
</dbReference>
<dbReference type="InterPro" id="IPR008414">
    <property type="entry name" value="HBL"/>
</dbReference>
<dbReference type="PANTHER" id="PTHR38443">
    <property type="match status" value="1"/>
</dbReference>
<evidence type="ECO:0000313" key="2">
    <source>
        <dbReference type="EMBL" id="SDC05321.1"/>
    </source>
</evidence>
<dbReference type="SUPFAM" id="SSF58100">
    <property type="entry name" value="Bacterial hemolysins"/>
    <property type="match status" value="1"/>
</dbReference>
<proteinExistence type="predicted"/>
<dbReference type="GO" id="GO:0016020">
    <property type="term" value="C:membrane"/>
    <property type="evidence" value="ECO:0007669"/>
    <property type="project" value="InterPro"/>
</dbReference>
<accession>A0A1G6IFS4</accession>
<protein>
    <submittedName>
        <fullName evidence="2">Hemolysin BL lytic component L2</fullName>
    </submittedName>
</protein>
<dbReference type="PANTHER" id="PTHR38443:SF2">
    <property type="entry name" value="NON-HEMOLYTIC ENTEROTOXIN LYTIC COMPONENT L1"/>
    <property type="match status" value="1"/>
</dbReference>
<name>A0A1G6IFS4_9BACI</name>
<dbReference type="Proteomes" id="UP000183507">
    <property type="component" value="Unassembled WGS sequence"/>
</dbReference>
<evidence type="ECO:0000256" key="1">
    <source>
        <dbReference type="SAM" id="Coils"/>
    </source>
</evidence>